<evidence type="ECO:0000259" key="6">
    <source>
        <dbReference type="PROSITE" id="PS50850"/>
    </source>
</evidence>
<comment type="subcellular location">
    <subcellularLocation>
        <location evidence="1">Cell membrane</location>
        <topology evidence="1">Multi-pass membrane protein</topology>
    </subcellularLocation>
</comment>
<keyword evidence="3 5" id="KW-1133">Transmembrane helix</keyword>
<dbReference type="RefSeq" id="WP_260991943.1">
    <property type="nucleotide sequence ID" value="NZ_JAODWD010000001.1"/>
</dbReference>
<feature type="domain" description="Major facilitator superfamily (MFS) profile" evidence="6">
    <location>
        <begin position="1"/>
        <end position="371"/>
    </location>
</feature>
<evidence type="ECO:0000256" key="3">
    <source>
        <dbReference type="ARBA" id="ARBA00022989"/>
    </source>
</evidence>
<dbReference type="InterPro" id="IPR036259">
    <property type="entry name" value="MFS_trans_sf"/>
</dbReference>
<dbReference type="PANTHER" id="PTHR23537:SF1">
    <property type="entry name" value="SUGAR TRANSPORTER"/>
    <property type="match status" value="1"/>
</dbReference>
<name>A0ABT2MAB1_9MYCO</name>
<dbReference type="InterPro" id="IPR010645">
    <property type="entry name" value="MFS_4"/>
</dbReference>
<dbReference type="PANTHER" id="PTHR23537">
    <property type="match status" value="1"/>
</dbReference>
<feature type="transmembrane region" description="Helical" evidence="5">
    <location>
        <begin position="265"/>
        <end position="283"/>
    </location>
</feature>
<evidence type="ECO:0000256" key="4">
    <source>
        <dbReference type="ARBA" id="ARBA00023136"/>
    </source>
</evidence>
<feature type="transmembrane region" description="Helical" evidence="5">
    <location>
        <begin position="347"/>
        <end position="366"/>
    </location>
</feature>
<feature type="transmembrane region" description="Helical" evidence="5">
    <location>
        <begin position="289"/>
        <end position="311"/>
    </location>
</feature>
<keyword evidence="2 5" id="KW-0812">Transmembrane</keyword>
<evidence type="ECO:0000313" key="8">
    <source>
        <dbReference type="Proteomes" id="UP001206639"/>
    </source>
</evidence>
<dbReference type="SUPFAM" id="SSF103473">
    <property type="entry name" value="MFS general substrate transporter"/>
    <property type="match status" value="1"/>
</dbReference>
<accession>A0ABT2MAB1</accession>
<sequence length="371" mass="36393">MSALRLGAVGLSLIAVCYGFARFAYGLFLPAFDERFGLGGAMAGAIASSSYLAYCVAIVAATAATPRWGARTVAVLAGVAAAVGTATIAAAPNVIVLAIGVVIAGSSTGLASPPLAHAVARHVTADRVDRVQTVVNSGTGLGVMVSGPIALASGADWAMAWYVFAATAVVVTVWVALTIPPNSGQAERRALVPTPVLAAGSLPLFVASAMMGAGSAAIWTFGRDVAVGGGLSPTASTVMWIVLGAAGLLGALTGDLASRAGLARAWTAAMLVLAAATAVFGAVGGPSLIATAAVFGAVYLALTGLVLLWGIRVYPDHPAFGVGAPFLLIAAGQALGSPAIGALSDGFTVPVAFGAAALTLVIGAAIRPTTS</sequence>
<reference evidence="8" key="1">
    <citation type="submission" date="2023-07" db="EMBL/GenBank/DDBJ databases">
        <authorList>
            <person name="Deng Y."/>
            <person name="Zhang Y.-Q."/>
        </authorList>
    </citation>
    <scope>NUCLEOTIDE SEQUENCE [LARGE SCALE GENOMIC DNA]</scope>
    <source>
        <strain evidence="8">CPCC 205710</strain>
    </source>
</reference>
<feature type="transmembrane region" description="Helical" evidence="5">
    <location>
        <begin position="36"/>
        <end position="61"/>
    </location>
</feature>
<feature type="transmembrane region" description="Helical" evidence="5">
    <location>
        <begin position="73"/>
        <end position="104"/>
    </location>
</feature>
<feature type="transmembrane region" description="Helical" evidence="5">
    <location>
        <begin position="318"/>
        <end position="335"/>
    </location>
</feature>
<proteinExistence type="predicted"/>
<organism evidence="7 8">
    <name type="scientific">Mycobacterium deserti</name>
    <dbReference type="NCBI Taxonomy" id="2978347"/>
    <lineage>
        <taxon>Bacteria</taxon>
        <taxon>Bacillati</taxon>
        <taxon>Actinomycetota</taxon>
        <taxon>Actinomycetes</taxon>
        <taxon>Mycobacteriales</taxon>
        <taxon>Mycobacteriaceae</taxon>
        <taxon>Mycobacterium</taxon>
    </lineage>
</organism>
<gene>
    <name evidence="7" type="ORF">N4S67_05880</name>
</gene>
<dbReference type="EMBL" id="JAODWD010000001">
    <property type="protein sequence ID" value="MCT7657946.1"/>
    <property type="molecule type" value="Genomic_DNA"/>
</dbReference>
<keyword evidence="8" id="KW-1185">Reference proteome</keyword>
<evidence type="ECO:0000256" key="2">
    <source>
        <dbReference type="ARBA" id="ARBA00022692"/>
    </source>
</evidence>
<feature type="transmembrane region" description="Helical" evidence="5">
    <location>
        <begin position="191"/>
        <end position="218"/>
    </location>
</feature>
<dbReference type="Pfam" id="PF06779">
    <property type="entry name" value="MFS_4"/>
    <property type="match status" value="1"/>
</dbReference>
<feature type="transmembrane region" description="Helical" evidence="5">
    <location>
        <begin position="159"/>
        <end position="179"/>
    </location>
</feature>
<keyword evidence="4 5" id="KW-0472">Membrane</keyword>
<dbReference type="InterPro" id="IPR020846">
    <property type="entry name" value="MFS_dom"/>
</dbReference>
<protein>
    <submittedName>
        <fullName evidence="7">YbfB/YjiJ family MFS transporter</fullName>
    </submittedName>
</protein>
<evidence type="ECO:0000313" key="7">
    <source>
        <dbReference type="EMBL" id="MCT7657946.1"/>
    </source>
</evidence>
<evidence type="ECO:0000256" key="1">
    <source>
        <dbReference type="ARBA" id="ARBA00004651"/>
    </source>
</evidence>
<evidence type="ECO:0000256" key="5">
    <source>
        <dbReference type="SAM" id="Phobius"/>
    </source>
</evidence>
<dbReference type="PROSITE" id="PS50850">
    <property type="entry name" value="MFS"/>
    <property type="match status" value="1"/>
</dbReference>
<dbReference type="Proteomes" id="UP001206639">
    <property type="component" value="Unassembled WGS sequence"/>
</dbReference>
<comment type="caution">
    <text evidence="7">The sequence shown here is derived from an EMBL/GenBank/DDBJ whole genome shotgun (WGS) entry which is preliminary data.</text>
</comment>
<dbReference type="Gene3D" id="1.20.1250.20">
    <property type="entry name" value="MFS general substrate transporter like domains"/>
    <property type="match status" value="1"/>
</dbReference>
<feature type="transmembrane region" description="Helical" evidence="5">
    <location>
        <begin position="238"/>
        <end position="258"/>
    </location>
</feature>